<reference evidence="1 2" key="1">
    <citation type="journal article" date="2019" name="Int. J. Syst. Evol. Microbiol.">
        <title>The Global Catalogue of Microorganisms (GCM) 10K type strain sequencing project: providing services to taxonomists for standard genome sequencing and annotation.</title>
        <authorList>
            <consortium name="The Broad Institute Genomics Platform"/>
            <consortium name="The Broad Institute Genome Sequencing Center for Infectious Disease"/>
            <person name="Wu L."/>
            <person name="Ma J."/>
        </authorList>
    </citation>
    <scope>NUCLEOTIDE SEQUENCE [LARGE SCALE GENOMIC DNA]</scope>
    <source>
        <strain evidence="1 2">JCM 3272</strain>
    </source>
</reference>
<name>A0ABN3I0X5_9ACTN</name>
<comment type="caution">
    <text evidence="1">The sequence shown here is derived from an EMBL/GenBank/DDBJ whole genome shotgun (WGS) entry which is preliminary data.</text>
</comment>
<evidence type="ECO:0000313" key="1">
    <source>
        <dbReference type="EMBL" id="GAA2392240.1"/>
    </source>
</evidence>
<proteinExistence type="predicted"/>
<evidence type="ECO:0000313" key="2">
    <source>
        <dbReference type="Proteomes" id="UP001501444"/>
    </source>
</evidence>
<dbReference type="EMBL" id="BAAARV010000128">
    <property type="protein sequence ID" value="GAA2392240.1"/>
    <property type="molecule type" value="Genomic_DNA"/>
</dbReference>
<sequence length="108" mass="11770">MATDQVHDSRSLTRTKVRALNVKDPSSVGGFDFSEEITPLRFDLPSPARARAFQESVAGRPSGDFDIMDNSCLTHCAKVLKAGEHPDFQGSDLENTNLLKSMIPGYGT</sequence>
<protein>
    <submittedName>
        <fullName evidence="1">Uncharacterized protein</fullName>
    </submittedName>
</protein>
<keyword evidence="2" id="KW-1185">Reference proteome</keyword>
<gene>
    <name evidence="1" type="ORF">GCM10010170_104840</name>
</gene>
<organism evidence="1 2">
    <name type="scientific">Dactylosporangium salmoneum</name>
    <dbReference type="NCBI Taxonomy" id="53361"/>
    <lineage>
        <taxon>Bacteria</taxon>
        <taxon>Bacillati</taxon>
        <taxon>Actinomycetota</taxon>
        <taxon>Actinomycetes</taxon>
        <taxon>Micromonosporales</taxon>
        <taxon>Micromonosporaceae</taxon>
        <taxon>Dactylosporangium</taxon>
    </lineage>
</organism>
<accession>A0ABN3I0X5</accession>
<dbReference type="Proteomes" id="UP001501444">
    <property type="component" value="Unassembled WGS sequence"/>
</dbReference>